<dbReference type="PANTHER" id="PTHR31804:SF3">
    <property type="entry name" value="MEDIATOR OF RNA POLYMERASE II TRANSCRIPTION SUBUNIT 15"/>
    <property type="match status" value="1"/>
</dbReference>
<comment type="function">
    <text evidence="9">Component of the Mediator complex, a coactivator involved in the regulated transcription of nearly all RNA polymerase II-dependent genes. Mediator functions as a bridge to convey information from gene-specific regulatory proteins to the basal RNA polymerase II transcription machinery. Mediator is recruited to promoters by direct interactions with regulatory proteins and serves as a scaffold for the assembly of a functional preinitiation complex with RNA polymerase II and the general transcription factors.</text>
</comment>
<dbReference type="FunCoup" id="A0A6P8J2N3">
    <property type="interactions" value="2281"/>
</dbReference>
<dbReference type="InterPro" id="IPR019087">
    <property type="entry name" value="Med15_N"/>
</dbReference>
<evidence type="ECO:0000256" key="3">
    <source>
        <dbReference type="ARBA" id="ARBA00019613"/>
    </source>
</evidence>
<comment type="subcellular location">
    <subcellularLocation>
        <location evidence="1 9">Nucleus</location>
    </subcellularLocation>
</comment>
<dbReference type="KEGG" id="aten:116308036"/>
<evidence type="ECO:0000256" key="4">
    <source>
        <dbReference type="ARBA" id="ARBA00023015"/>
    </source>
</evidence>
<dbReference type="InterPro" id="IPR048385">
    <property type="entry name" value="Med15_central"/>
</dbReference>
<dbReference type="Pfam" id="PF09606">
    <property type="entry name" value="Med15_N"/>
    <property type="match status" value="1"/>
</dbReference>
<accession>A0A6P8J2N3</accession>
<evidence type="ECO:0000259" key="11">
    <source>
        <dbReference type="Pfam" id="PF09606"/>
    </source>
</evidence>
<evidence type="ECO:0000256" key="1">
    <source>
        <dbReference type="ARBA" id="ARBA00004123"/>
    </source>
</evidence>
<dbReference type="FunFam" id="1.10.246.20:FF:000002">
    <property type="entry name" value="Mediator of RNA polymerase II transcription subunit 15"/>
    <property type="match status" value="1"/>
</dbReference>
<dbReference type="Pfam" id="PF21539">
    <property type="entry name" value="Med15_C"/>
    <property type="match status" value="1"/>
</dbReference>
<comment type="subunit">
    <text evidence="9">Component of the Mediator complex.</text>
</comment>
<feature type="compositionally biased region" description="Low complexity" evidence="10">
    <location>
        <begin position="416"/>
        <end position="433"/>
    </location>
</feature>
<dbReference type="InterPro" id="IPR036529">
    <property type="entry name" value="KIX_dom_sf"/>
</dbReference>
<dbReference type="GO" id="GO:0005634">
    <property type="term" value="C:nucleus"/>
    <property type="evidence" value="ECO:0007669"/>
    <property type="project" value="UniProtKB-SubCell"/>
</dbReference>
<evidence type="ECO:0000256" key="10">
    <source>
        <dbReference type="SAM" id="MobiDB-lite"/>
    </source>
</evidence>
<evidence type="ECO:0000256" key="9">
    <source>
        <dbReference type="RuleBase" id="RU364148"/>
    </source>
</evidence>
<keyword evidence="4 9" id="KW-0805">Transcription regulation</keyword>
<dbReference type="Proteomes" id="UP000515163">
    <property type="component" value="Unplaced"/>
</dbReference>
<dbReference type="AlphaFoldDB" id="A0A6P8J2N3"/>
<reference evidence="15" key="1">
    <citation type="submission" date="2025-08" db="UniProtKB">
        <authorList>
            <consortium name="RefSeq"/>
        </authorList>
    </citation>
    <scope>IDENTIFICATION</scope>
</reference>
<sequence>MANSETEDWRSPHFRQKVTSQIDDALRKSGNPQMMTRNAADIERDVFSKAKSRDEYMCYVARVLVFARDVGPGRGQPGRPGPQPGQPGQNMPQMVPKVQMQTVNQVSGMRPMYTPQISTAPMTSVSNASYQPHQMTFRNENNMASTKLIYSMMGQQQQQQQPMNAQTMAQLTQAMQQHQQYTSNLPNQQQMQVTSQPVQQQPVHGHPATVSAMNQSHPSPQMVSSQHGQQSHAVSSTVSQMQARMQTVPSPAMRTPASHPSPATSQPIIPSPAYQPTPSPAPGIQHGMTPSPQQHMIPQSPATSSVPTPVTLNVQSPASILNPASVGPPAASPAPLSAAEEQAYLEKHKQLSVYIEPLNRMINKMNRDQGKFAEHSTNDLKKLKNFLDILTNPSKRLSLAVLEKCEQVLKKMNLKPPQRTTTQTASPTTATQSTAVAKASAAALTASNKAFPSSEDHPQISGQALFETVVKHLKSPLFSHTLKRTFSPVVQSMEGPPICPPPPPTKKIRLTQVTQKKCSLPHTLQGELARLCDRFTIKPEIYTGNSQRSTLLRCSIHDEFLPAVPPIEISVPQNYPHSSPGCNANAYETTPFLLKIRSQLLSELRRMPGFYSVTSLLGAWEASIRLACMSEVEVK</sequence>
<dbReference type="InParanoid" id="A0A6P8J2N3"/>
<evidence type="ECO:0000313" key="15">
    <source>
        <dbReference type="RefSeq" id="XP_031574246.1"/>
    </source>
</evidence>
<keyword evidence="6 9" id="KW-0804">Transcription</keyword>
<dbReference type="OrthoDB" id="10055322at2759"/>
<dbReference type="GO" id="GO:0003712">
    <property type="term" value="F:transcription coregulator activity"/>
    <property type="evidence" value="ECO:0007669"/>
    <property type="project" value="InterPro"/>
</dbReference>
<organism evidence="14 15">
    <name type="scientific">Actinia tenebrosa</name>
    <name type="common">Australian red waratah sea anemone</name>
    <dbReference type="NCBI Taxonomy" id="6105"/>
    <lineage>
        <taxon>Eukaryota</taxon>
        <taxon>Metazoa</taxon>
        <taxon>Cnidaria</taxon>
        <taxon>Anthozoa</taxon>
        <taxon>Hexacorallia</taxon>
        <taxon>Actiniaria</taxon>
        <taxon>Actiniidae</taxon>
        <taxon>Actinia</taxon>
    </lineage>
</organism>
<feature type="region of interest" description="Disordered" evidence="10">
    <location>
        <begin position="413"/>
        <end position="433"/>
    </location>
</feature>
<protein>
    <recommendedName>
        <fullName evidence="3 9">Mediator of RNA polymerase II transcription subunit 15</fullName>
    </recommendedName>
    <alternativeName>
        <fullName evidence="8 9">Mediator complex subunit 15</fullName>
    </alternativeName>
</protein>
<feature type="region of interest" description="Disordered" evidence="10">
    <location>
        <begin position="194"/>
        <end position="270"/>
    </location>
</feature>
<evidence type="ECO:0000313" key="14">
    <source>
        <dbReference type="Proteomes" id="UP000515163"/>
    </source>
</evidence>
<dbReference type="Pfam" id="PF21538">
    <property type="entry name" value="Med15_M"/>
    <property type="match status" value="1"/>
</dbReference>
<feature type="domain" description="ARC105/Med15 mediator subunit C-terminal" evidence="13">
    <location>
        <begin position="520"/>
        <end position="625"/>
    </location>
</feature>
<evidence type="ECO:0000259" key="13">
    <source>
        <dbReference type="Pfam" id="PF21539"/>
    </source>
</evidence>
<evidence type="ECO:0000259" key="12">
    <source>
        <dbReference type="Pfam" id="PF21538"/>
    </source>
</evidence>
<evidence type="ECO:0000256" key="2">
    <source>
        <dbReference type="ARBA" id="ARBA00009807"/>
    </source>
</evidence>
<dbReference type="RefSeq" id="XP_031574246.1">
    <property type="nucleotide sequence ID" value="XM_031718386.1"/>
</dbReference>
<dbReference type="PANTHER" id="PTHR31804">
    <property type="entry name" value="MEDIATOR OF RNA POLYMERASE II TRANSCRIPTION SUBUNIT 15"/>
    <property type="match status" value="1"/>
</dbReference>
<keyword evidence="5 9" id="KW-0010">Activator</keyword>
<feature type="compositionally biased region" description="Low complexity" evidence="10">
    <location>
        <begin position="194"/>
        <end position="203"/>
    </location>
</feature>
<feature type="domain" description="Mediator of RNA polymerase II transcription subunit 15 N-terminal" evidence="11">
    <location>
        <begin position="6"/>
        <end position="76"/>
    </location>
</feature>
<feature type="compositionally biased region" description="Polar residues" evidence="10">
    <location>
        <begin position="211"/>
        <end position="249"/>
    </location>
</feature>
<dbReference type="InterPro" id="IPR048386">
    <property type="entry name" value="Med15_C"/>
</dbReference>
<keyword evidence="7 9" id="KW-0539">Nucleus</keyword>
<evidence type="ECO:0000256" key="8">
    <source>
        <dbReference type="ARBA" id="ARBA00032016"/>
    </source>
</evidence>
<feature type="domain" description="ARC105/Med15 mediator subunit central" evidence="12">
    <location>
        <begin position="340"/>
        <end position="490"/>
    </location>
</feature>
<proteinExistence type="inferred from homology"/>
<name>A0A6P8J2N3_ACTTE</name>
<dbReference type="GO" id="GO:0006355">
    <property type="term" value="P:regulation of DNA-templated transcription"/>
    <property type="evidence" value="ECO:0007669"/>
    <property type="project" value="InterPro"/>
</dbReference>
<evidence type="ECO:0000256" key="5">
    <source>
        <dbReference type="ARBA" id="ARBA00023159"/>
    </source>
</evidence>
<evidence type="ECO:0000256" key="6">
    <source>
        <dbReference type="ARBA" id="ARBA00023163"/>
    </source>
</evidence>
<gene>
    <name evidence="15" type="primary">LOC116308036</name>
    <name evidence="9" type="synonym">MED15</name>
</gene>
<keyword evidence="14" id="KW-1185">Reference proteome</keyword>
<evidence type="ECO:0000256" key="7">
    <source>
        <dbReference type="ARBA" id="ARBA00023242"/>
    </source>
</evidence>
<dbReference type="Gene3D" id="1.10.246.20">
    <property type="entry name" value="Coactivator CBP, KIX domain"/>
    <property type="match status" value="1"/>
</dbReference>
<feature type="region of interest" description="Disordered" evidence="10">
    <location>
        <begin position="71"/>
        <end position="92"/>
    </location>
</feature>
<dbReference type="GeneID" id="116308036"/>
<comment type="similarity">
    <text evidence="2 9">Belongs to the Mediator complex subunit 15 family.</text>
</comment>